<evidence type="ECO:0000313" key="2">
    <source>
        <dbReference type="Proteomes" id="UP000012046"/>
    </source>
</evidence>
<proteinExistence type="predicted"/>
<dbReference type="STRING" id="1129374.AJE_00175"/>
<name>H3Z9N4_9ALTE</name>
<dbReference type="EMBL" id="AHTH01000001">
    <property type="protein sequence ID" value="EHR42735.1"/>
    <property type="molecule type" value="Genomic_DNA"/>
</dbReference>
<dbReference type="eggNOG" id="ENOG50334EC">
    <property type="taxonomic scope" value="Bacteria"/>
</dbReference>
<organism evidence="1 2">
    <name type="scientific">Alishewanella jeotgali KCTC 22429</name>
    <dbReference type="NCBI Taxonomy" id="1129374"/>
    <lineage>
        <taxon>Bacteria</taxon>
        <taxon>Pseudomonadati</taxon>
        <taxon>Pseudomonadota</taxon>
        <taxon>Gammaproteobacteria</taxon>
        <taxon>Alteromonadales</taxon>
        <taxon>Alteromonadaceae</taxon>
        <taxon>Alishewanella</taxon>
    </lineage>
</organism>
<accession>H3Z9N4</accession>
<gene>
    <name evidence="1" type="ORF">AJE_00175</name>
</gene>
<reference evidence="1 2" key="1">
    <citation type="journal article" date="2012" name="J. Bacteriol.">
        <title>Genome Sequence of Extracellular-Protease-Producing Alishewanella jeotgali Isolated from Traditional Korean Fermented Seafood.</title>
        <authorList>
            <person name="Jung J."/>
            <person name="Chun J."/>
            <person name="Park W."/>
        </authorList>
    </citation>
    <scope>NUCLEOTIDE SEQUENCE [LARGE SCALE GENOMIC DNA]</scope>
    <source>
        <strain evidence="1 2">KCTC 22429</strain>
    </source>
</reference>
<dbReference type="AlphaFoldDB" id="H3Z9N4"/>
<dbReference type="Proteomes" id="UP000012046">
    <property type="component" value="Unassembled WGS sequence"/>
</dbReference>
<dbReference type="PATRIC" id="fig|1129374.4.peg.35"/>
<comment type="caution">
    <text evidence="1">The sequence shown here is derived from an EMBL/GenBank/DDBJ whole genome shotgun (WGS) entry which is preliminary data.</text>
</comment>
<sequence>MNELRDGLLERLQTLSLGKLHGYERYSRNTTTLADCYKVDGRLEGGFIRRLTAKITPGGSQGNRRRQEFELTLIRSFQDELESELLFDSAIDRVIAEFENNHKLWGWTCSVGDRLGFELVRNTPAMFAGVLVHYAVLRIAFIR</sequence>
<dbReference type="RefSeq" id="WP_008949128.1">
    <property type="nucleotide sequence ID" value="NZ_AHTH01000001.1"/>
</dbReference>
<protein>
    <submittedName>
        <fullName evidence="1">Uncharacterized protein</fullName>
    </submittedName>
</protein>
<keyword evidence="2" id="KW-1185">Reference proteome</keyword>
<evidence type="ECO:0000313" key="1">
    <source>
        <dbReference type="EMBL" id="EHR42735.1"/>
    </source>
</evidence>